<keyword evidence="1 6" id="KW-0963">Cytoplasm</keyword>
<feature type="binding site" evidence="6">
    <location>
        <begin position="29"/>
        <end position="36"/>
    </location>
    <ligand>
        <name>ATP</name>
        <dbReference type="ChEBI" id="CHEBI:30616"/>
    </ligand>
</feature>
<evidence type="ECO:0000256" key="5">
    <source>
        <dbReference type="ARBA" id="ARBA00023125"/>
    </source>
</evidence>
<keyword evidence="3 6" id="KW-0547">Nucleotide-binding</keyword>
<gene>
    <name evidence="6 8" type="primary">recF</name>
    <name evidence="8" type="ORF">H9804_09245</name>
</gene>
<keyword evidence="6" id="KW-0234">DNA repair</keyword>
<dbReference type="GO" id="GO:0009432">
    <property type="term" value="P:SOS response"/>
    <property type="evidence" value="ECO:0007669"/>
    <property type="project" value="UniProtKB-UniRule"/>
</dbReference>
<evidence type="ECO:0000256" key="2">
    <source>
        <dbReference type="ARBA" id="ARBA00022705"/>
    </source>
</evidence>
<dbReference type="Gene3D" id="1.20.1050.90">
    <property type="entry name" value="RecF/RecN/SMC, N-terminal domain"/>
    <property type="match status" value="1"/>
</dbReference>
<evidence type="ECO:0000313" key="9">
    <source>
        <dbReference type="Proteomes" id="UP000824176"/>
    </source>
</evidence>
<dbReference type="NCBIfam" id="TIGR00611">
    <property type="entry name" value="recf"/>
    <property type="match status" value="1"/>
</dbReference>
<dbReference type="GO" id="GO:0006302">
    <property type="term" value="P:double-strand break repair"/>
    <property type="evidence" value="ECO:0007669"/>
    <property type="project" value="TreeGrafter"/>
</dbReference>
<dbReference type="EMBL" id="DXAQ01000138">
    <property type="protein sequence ID" value="HIZ90122.1"/>
    <property type="molecule type" value="Genomic_DNA"/>
</dbReference>
<dbReference type="PANTHER" id="PTHR32182:SF0">
    <property type="entry name" value="DNA REPLICATION AND REPAIR PROTEIN RECF"/>
    <property type="match status" value="1"/>
</dbReference>
<dbReference type="InterPro" id="IPR001238">
    <property type="entry name" value="DNA-binding_RecF"/>
</dbReference>
<accession>A0A9D2GVI3</accession>
<dbReference type="Gene3D" id="3.40.50.300">
    <property type="entry name" value="P-loop containing nucleotide triphosphate hydrolases"/>
    <property type="match status" value="1"/>
</dbReference>
<comment type="similarity">
    <text evidence="6">Belongs to the RecF family.</text>
</comment>
<dbReference type="SUPFAM" id="SSF52540">
    <property type="entry name" value="P-loop containing nucleoside triphosphate hydrolases"/>
    <property type="match status" value="1"/>
</dbReference>
<comment type="function">
    <text evidence="6">The RecF protein is involved in DNA metabolism; it is required for DNA replication and normal SOS inducibility. RecF binds preferentially to single-stranded, linear DNA. It also seems to bind ATP.</text>
</comment>
<dbReference type="HAMAP" id="MF_00365">
    <property type="entry name" value="RecF"/>
    <property type="match status" value="1"/>
</dbReference>
<dbReference type="PANTHER" id="PTHR32182">
    <property type="entry name" value="DNA REPLICATION AND REPAIR PROTEIN RECF"/>
    <property type="match status" value="1"/>
</dbReference>
<comment type="subcellular location">
    <subcellularLocation>
        <location evidence="6">Cytoplasm</location>
    </subcellularLocation>
</comment>
<feature type="domain" description="Endonuclease GajA/Old nuclease/RecF-like AAA" evidence="7">
    <location>
        <begin position="9"/>
        <end position="326"/>
    </location>
</feature>
<reference evidence="8" key="1">
    <citation type="journal article" date="2021" name="PeerJ">
        <title>Extensive microbial diversity within the chicken gut microbiome revealed by metagenomics and culture.</title>
        <authorList>
            <person name="Gilroy R."/>
            <person name="Ravi A."/>
            <person name="Getino M."/>
            <person name="Pursley I."/>
            <person name="Horton D.L."/>
            <person name="Alikhan N.F."/>
            <person name="Baker D."/>
            <person name="Gharbi K."/>
            <person name="Hall N."/>
            <person name="Watson M."/>
            <person name="Adriaenssens E.M."/>
            <person name="Foster-Nyarko E."/>
            <person name="Jarju S."/>
            <person name="Secka A."/>
            <person name="Antonio M."/>
            <person name="Oren A."/>
            <person name="Chaudhuri R.R."/>
            <person name="La Ragione R."/>
            <person name="Hildebrand F."/>
            <person name="Pallen M.J."/>
        </authorList>
    </citation>
    <scope>NUCLEOTIDE SEQUENCE</scope>
    <source>
        <strain evidence="8">ChiW4-1371</strain>
    </source>
</reference>
<dbReference type="GO" id="GO:0000731">
    <property type="term" value="P:DNA synthesis involved in DNA repair"/>
    <property type="evidence" value="ECO:0007669"/>
    <property type="project" value="TreeGrafter"/>
</dbReference>
<dbReference type="GO" id="GO:0006260">
    <property type="term" value="P:DNA replication"/>
    <property type="evidence" value="ECO:0007669"/>
    <property type="project" value="UniProtKB-UniRule"/>
</dbReference>
<evidence type="ECO:0000259" key="7">
    <source>
        <dbReference type="Pfam" id="PF13175"/>
    </source>
</evidence>
<dbReference type="InterPro" id="IPR041685">
    <property type="entry name" value="AAA_GajA/Old/RecF-like"/>
</dbReference>
<reference evidence="8" key="2">
    <citation type="submission" date="2021-04" db="EMBL/GenBank/DDBJ databases">
        <authorList>
            <person name="Gilroy R."/>
        </authorList>
    </citation>
    <scope>NUCLEOTIDE SEQUENCE</scope>
    <source>
        <strain evidence="8">ChiW4-1371</strain>
    </source>
</reference>
<evidence type="ECO:0000313" key="8">
    <source>
        <dbReference type="EMBL" id="HIZ90122.1"/>
    </source>
</evidence>
<proteinExistence type="inferred from homology"/>
<dbReference type="InterPro" id="IPR042174">
    <property type="entry name" value="RecF_2"/>
</dbReference>
<dbReference type="GO" id="GO:0003697">
    <property type="term" value="F:single-stranded DNA binding"/>
    <property type="evidence" value="ECO:0007669"/>
    <property type="project" value="UniProtKB-UniRule"/>
</dbReference>
<dbReference type="Proteomes" id="UP000824176">
    <property type="component" value="Unassembled WGS sequence"/>
</dbReference>
<evidence type="ECO:0000256" key="1">
    <source>
        <dbReference type="ARBA" id="ARBA00022490"/>
    </source>
</evidence>
<dbReference type="AlphaFoldDB" id="A0A9D2GVI3"/>
<evidence type="ECO:0000256" key="6">
    <source>
        <dbReference type="HAMAP-Rule" id="MF_00365"/>
    </source>
</evidence>
<evidence type="ECO:0000256" key="4">
    <source>
        <dbReference type="ARBA" id="ARBA00022840"/>
    </source>
</evidence>
<keyword evidence="2 6" id="KW-0235">DNA replication</keyword>
<keyword evidence="5 6" id="KW-0238">DNA-binding</keyword>
<keyword evidence="4 6" id="KW-0067">ATP-binding</keyword>
<dbReference type="GO" id="GO:0005524">
    <property type="term" value="F:ATP binding"/>
    <property type="evidence" value="ECO:0007669"/>
    <property type="project" value="UniProtKB-UniRule"/>
</dbReference>
<name>A0A9D2GVI3_9BACT</name>
<dbReference type="GO" id="GO:0005737">
    <property type="term" value="C:cytoplasm"/>
    <property type="evidence" value="ECO:0007669"/>
    <property type="project" value="UniProtKB-SubCell"/>
</dbReference>
<evidence type="ECO:0000256" key="3">
    <source>
        <dbReference type="ARBA" id="ARBA00022741"/>
    </source>
</evidence>
<organism evidence="8 9">
    <name type="scientific">Candidatus Mucispirillum faecigallinarum</name>
    <dbReference type="NCBI Taxonomy" id="2838699"/>
    <lineage>
        <taxon>Bacteria</taxon>
        <taxon>Pseudomonadati</taxon>
        <taxon>Deferribacterota</taxon>
        <taxon>Deferribacteres</taxon>
        <taxon>Deferribacterales</taxon>
        <taxon>Mucispirillaceae</taxon>
        <taxon>Mucispirillum</taxon>
    </lineage>
</organism>
<sequence length="336" mass="39464">MYALNLKLINLRNHINSFYELGMETLFIGDNGSGKTSILEAVYILFGLRSFKKQPLSSVVNFNESFFRIESEIKEETHISDIVCLFNDKRTTLVNGENIEDIADYVYNHPVACYTPDMLGILSKDQQDRRNFIDRFIFYYDKEHIYDIKKYNRLLSQKQAEFEKETSDFIYLDVLNEKIVYLSNKISSKRVKIIDEVNKNLKEIYSSLDFSMENVFINYSSNISDTSLLNKEKFMKKSLYGVHRDKIEMCLDNKIIEKFSSTGQKKTFILLCLYGFIKIIEESRNIKIITLLDDFEAALDKNRALFLKNIFSNNRQVLYTGVDNTRLNFENVIFIK</sequence>
<protein>
    <recommendedName>
        <fullName evidence="6">DNA replication and repair protein RecF</fullName>
    </recommendedName>
</protein>
<keyword evidence="6" id="KW-0742">SOS response</keyword>
<dbReference type="InterPro" id="IPR027417">
    <property type="entry name" value="P-loop_NTPase"/>
</dbReference>
<comment type="caution">
    <text evidence="8">The sequence shown here is derived from an EMBL/GenBank/DDBJ whole genome shotgun (WGS) entry which is preliminary data.</text>
</comment>
<keyword evidence="6" id="KW-0227">DNA damage</keyword>
<dbReference type="Pfam" id="PF13175">
    <property type="entry name" value="AAA_15"/>
    <property type="match status" value="1"/>
</dbReference>